<evidence type="ECO:0000313" key="8">
    <source>
        <dbReference type="EMBL" id="KAK1444142.1"/>
    </source>
</evidence>
<keyword evidence="3 5" id="KW-0949">S-adenosyl-L-methionine</keyword>
<organism evidence="8 9">
    <name type="scientific">Babesia gibsoni</name>
    <dbReference type="NCBI Taxonomy" id="33632"/>
    <lineage>
        <taxon>Eukaryota</taxon>
        <taxon>Sar</taxon>
        <taxon>Alveolata</taxon>
        <taxon>Apicomplexa</taxon>
        <taxon>Aconoidasida</taxon>
        <taxon>Piroplasmida</taxon>
        <taxon>Babesiidae</taxon>
        <taxon>Babesia</taxon>
    </lineage>
</organism>
<evidence type="ECO:0000256" key="5">
    <source>
        <dbReference type="PROSITE-ProRule" id="PRU01023"/>
    </source>
</evidence>
<feature type="region of interest" description="Disordered" evidence="6">
    <location>
        <begin position="566"/>
        <end position="612"/>
    </location>
</feature>
<dbReference type="InterPro" id="IPR023267">
    <property type="entry name" value="RCMT"/>
</dbReference>
<comment type="caution">
    <text evidence="5">Lacks conserved residue(s) required for the propagation of feature annotation.</text>
</comment>
<keyword evidence="9" id="KW-1185">Reference proteome</keyword>
<dbReference type="SUPFAM" id="SSF53335">
    <property type="entry name" value="S-adenosyl-L-methionine-dependent methyltransferases"/>
    <property type="match status" value="1"/>
</dbReference>
<dbReference type="PROSITE" id="PS51686">
    <property type="entry name" value="SAM_MT_RSMB_NOP"/>
    <property type="match status" value="1"/>
</dbReference>
<feature type="domain" description="SAM-dependent MTase RsmB/NOP-type" evidence="7">
    <location>
        <begin position="101"/>
        <end position="466"/>
    </location>
</feature>
<accession>A0AAD8PEZ9</accession>
<evidence type="ECO:0000259" key="7">
    <source>
        <dbReference type="PROSITE" id="PS51686"/>
    </source>
</evidence>
<reference evidence="8" key="1">
    <citation type="submission" date="2023-08" db="EMBL/GenBank/DDBJ databases">
        <title>Draft sequence of the Babesia gibsoni genome.</title>
        <authorList>
            <person name="Yamagishi J.Y."/>
            <person name="Xuan X.X."/>
        </authorList>
    </citation>
    <scope>NUCLEOTIDE SEQUENCE</scope>
    <source>
        <strain evidence="8">Azabu</strain>
    </source>
</reference>
<dbReference type="Gene3D" id="3.40.50.150">
    <property type="entry name" value="Vaccinia Virus protein VP39"/>
    <property type="match status" value="1"/>
</dbReference>
<dbReference type="PANTHER" id="PTHR22808">
    <property type="entry name" value="NCL1 YEAST -RELATED NOL1/NOP2/FMU SUN DOMAIN-CONTAINING"/>
    <property type="match status" value="1"/>
</dbReference>
<proteinExistence type="inferred from homology"/>
<sequence length="793" mass="89653">MEEVNGECGEGVASSTDEAMMEGSNIDKGDTRKLPKGRMGWRARCREMQGVHRRKKDQKNGIQPAPQRERINYSSEIAQNPEFEKYYRDQRICPEENWDEFIACCKTALPSSFRFNTCVPLWRNTIQRIVKVGMEHAELGLTVCLNHGHDYLKLEPGCSLYYQITADKPALRKNEQIVGFRKCLIEEDYRGALTRQETVSMLPVIYLDPQPHENILDLCAAPGMKYTQILDTVHSALIYRNRQSPCENRGMIVANDVCQNRVSTLSHHVKAMNFPSAAVTNYDASRFPTLYNACGQKIYFDRILADVPCSCDGTMRKTAEIWNTWKATGGLHMHKVQMQIVKRALQLLKVGGTMVYSTCSINPLENEAIASYIVSEGYREHGVELQPLQKLEGFKTLPGLTQWLVPSPAGGYFESYDQVPPEMRDRINPTMFKSPEWNDAKAQHVMRVMPHDNDTGAFFLFKVKKVVSREAEEAKQEIRPVDVAVTDPDTKRISLKRGSKLLHEYLMYKDTNPDGFGLLCDFYGIGDDVRHLLEGILVTKRHCRACCYLIGRENIAAIFHKRKGQKMPRIGSEKQPDPEKSSNEETDLENAVQESDVEIATGKGRKNDTDADQMGQRKWERCKYALLGMRAFKKLDSKSTSGAFCQMRISHEAAMTLMTMIKRRLVFGNMLFCEEIVKGNVVVKRLLEHEHIGNLSSLDTCRKEGTLESGGCIVVVVPQWGKAKIPTKGIKVDQTNGITFDTEHMGEVEKSITPIPDLMDTMPIACVISDTGSLFSYASTQAINLLQKIVETQ</sequence>
<evidence type="ECO:0000256" key="2">
    <source>
        <dbReference type="ARBA" id="ARBA00022679"/>
    </source>
</evidence>
<evidence type="ECO:0000256" key="6">
    <source>
        <dbReference type="SAM" id="MobiDB-lite"/>
    </source>
</evidence>
<keyword evidence="2 5" id="KW-0808">Transferase</keyword>
<feature type="active site" description="Nucleophile" evidence="5">
    <location>
        <position position="359"/>
    </location>
</feature>
<comment type="caution">
    <text evidence="8">The sequence shown here is derived from an EMBL/GenBank/DDBJ whole genome shotgun (WGS) entry which is preliminary data.</text>
</comment>
<dbReference type="InterPro" id="IPR029063">
    <property type="entry name" value="SAM-dependent_MTases_sf"/>
</dbReference>
<dbReference type="GO" id="GO:0001510">
    <property type="term" value="P:RNA methylation"/>
    <property type="evidence" value="ECO:0007669"/>
    <property type="project" value="InterPro"/>
</dbReference>
<dbReference type="AlphaFoldDB" id="A0AAD8PEZ9"/>
<dbReference type="Pfam" id="PF01189">
    <property type="entry name" value="Methyltr_RsmB-F"/>
    <property type="match status" value="1"/>
</dbReference>
<evidence type="ECO:0000256" key="1">
    <source>
        <dbReference type="ARBA" id="ARBA00022603"/>
    </source>
</evidence>
<dbReference type="PRINTS" id="PR02008">
    <property type="entry name" value="RCMTFAMILY"/>
</dbReference>
<dbReference type="GO" id="GO:0003723">
    <property type="term" value="F:RNA binding"/>
    <property type="evidence" value="ECO:0007669"/>
    <property type="project" value="UniProtKB-UniRule"/>
</dbReference>
<feature type="binding site" evidence="5">
    <location>
        <position position="306"/>
    </location>
    <ligand>
        <name>S-adenosyl-L-methionine</name>
        <dbReference type="ChEBI" id="CHEBI:59789"/>
    </ligand>
</feature>
<comment type="similarity">
    <text evidence="5">Belongs to the class I-like SAM-binding methyltransferase superfamily. RsmB/NOP family.</text>
</comment>
<feature type="binding site" evidence="5">
    <location>
        <position position="256"/>
    </location>
    <ligand>
        <name>S-adenosyl-L-methionine</name>
        <dbReference type="ChEBI" id="CHEBI:59789"/>
    </ligand>
</feature>
<evidence type="ECO:0000256" key="3">
    <source>
        <dbReference type="ARBA" id="ARBA00022691"/>
    </source>
</evidence>
<keyword evidence="4 5" id="KW-0694">RNA-binding</keyword>
<name>A0AAD8PEZ9_BABGI</name>
<feature type="compositionally biased region" description="Basic and acidic residues" evidence="6">
    <location>
        <begin position="571"/>
        <end position="583"/>
    </location>
</feature>
<dbReference type="GO" id="GO:0008173">
    <property type="term" value="F:RNA methyltransferase activity"/>
    <property type="evidence" value="ECO:0007669"/>
    <property type="project" value="InterPro"/>
</dbReference>
<dbReference type="EMBL" id="JAVEPI010000001">
    <property type="protein sequence ID" value="KAK1444142.1"/>
    <property type="molecule type" value="Genomic_DNA"/>
</dbReference>
<protein>
    <submittedName>
        <fullName evidence="8">RNA methyltransferase</fullName>
    </submittedName>
</protein>
<dbReference type="Proteomes" id="UP001230268">
    <property type="component" value="Unassembled WGS sequence"/>
</dbReference>
<feature type="compositionally biased region" description="Basic residues" evidence="6">
    <location>
        <begin position="34"/>
        <end position="43"/>
    </location>
</feature>
<evidence type="ECO:0000313" key="9">
    <source>
        <dbReference type="Proteomes" id="UP001230268"/>
    </source>
</evidence>
<feature type="region of interest" description="Disordered" evidence="6">
    <location>
        <begin position="1"/>
        <end position="72"/>
    </location>
</feature>
<keyword evidence="1 5" id="KW-0489">Methyltransferase</keyword>
<evidence type="ECO:0000256" key="4">
    <source>
        <dbReference type="ARBA" id="ARBA00022884"/>
    </source>
</evidence>
<dbReference type="PANTHER" id="PTHR22808:SF1">
    <property type="entry name" value="RNA CYTOSINE-C(5)-METHYLTRANSFERASE NSUN2-RELATED"/>
    <property type="match status" value="1"/>
</dbReference>
<gene>
    <name evidence="8" type="ORF">BgAZ_100480</name>
</gene>
<feature type="binding site" evidence="5">
    <location>
        <position position="283"/>
    </location>
    <ligand>
        <name>S-adenosyl-L-methionine</name>
        <dbReference type="ChEBI" id="CHEBI:59789"/>
    </ligand>
</feature>
<dbReference type="InterPro" id="IPR049560">
    <property type="entry name" value="MeTrfase_RsmB-F_NOP2_cat"/>
</dbReference>
<dbReference type="InterPro" id="IPR001678">
    <property type="entry name" value="MeTrfase_RsmB-F_NOP2_dom"/>
</dbReference>